<organism evidence="1">
    <name type="scientific">Podoviridae sp. ct8nN1</name>
    <dbReference type="NCBI Taxonomy" id="2827296"/>
    <lineage>
        <taxon>Viruses</taxon>
        <taxon>Duplodnaviria</taxon>
        <taxon>Heunggongvirae</taxon>
        <taxon>Uroviricota</taxon>
        <taxon>Caudoviricetes</taxon>
    </lineage>
</organism>
<sequence length="282" mass="30480">MANTTTTVQQQFTNAILMAMDKMKENGLKRLGERATVKGADSHTFNRKKKASYKKVVKSMFGDNGAKGDGGDFAHFKASPERIISQEKLSKDEMNKTKIDLKSSFVSAMTTAVAVGEDEIIIDKIKTGATTLTGGVATKTIDDLANVKELIKAVRRAHVWSKTVPDAHKGVGVVIHPDDYITLSTSEIFINGDYQAAFRGGTGDVPVTFYGAEIFISDLVDKGTTYVVPAYSFGYAEWEGSLEITAEYHATDGLSWHLQVTKTGGAVLIEADKIAKISSKAA</sequence>
<dbReference type="Pfam" id="PF25209">
    <property type="entry name" value="Phage_capsid_4"/>
    <property type="match status" value="1"/>
</dbReference>
<dbReference type="SUPFAM" id="SSF56563">
    <property type="entry name" value="Major capsid protein gp5"/>
    <property type="match status" value="1"/>
</dbReference>
<proteinExistence type="predicted"/>
<evidence type="ECO:0000313" key="1">
    <source>
        <dbReference type="EMBL" id="DAE25925.1"/>
    </source>
</evidence>
<reference evidence="1" key="1">
    <citation type="journal article" date="2021" name="Proc. Natl. Acad. Sci. U.S.A.">
        <title>A Catalog of Tens of Thousands of Viruses from Human Metagenomes Reveals Hidden Associations with Chronic Diseases.</title>
        <authorList>
            <person name="Tisza M.J."/>
            <person name="Buck C.B."/>
        </authorList>
    </citation>
    <scope>NUCLEOTIDE SEQUENCE</scope>
    <source>
        <strain evidence="1">Ct8nN1</strain>
    </source>
</reference>
<protein>
    <submittedName>
        <fullName evidence="1">Capsid family protein</fullName>
    </submittedName>
</protein>
<dbReference type="EMBL" id="BK015804">
    <property type="protein sequence ID" value="DAE25925.1"/>
    <property type="molecule type" value="Genomic_DNA"/>
</dbReference>
<accession>A0A8S5R4K6</accession>
<name>A0A8S5R4K6_9CAUD</name>